<dbReference type="GO" id="GO:0008270">
    <property type="term" value="F:zinc ion binding"/>
    <property type="evidence" value="ECO:0007669"/>
    <property type="project" value="UniProtKB-UniRule"/>
</dbReference>
<keyword evidence="6 7" id="KW-0408">Iron</keyword>
<feature type="binding site" evidence="7">
    <location>
        <position position="82"/>
    </location>
    <ligand>
        <name>Zn(2+)</name>
        <dbReference type="ChEBI" id="CHEBI:29105"/>
    </ligand>
</feature>
<dbReference type="HAMAP" id="MF_00372">
    <property type="entry name" value="HutI"/>
    <property type="match status" value="1"/>
</dbReference>
<dbReference type="InterPro" id="IPR032466">
    <property type="entry name" value="Metal_Hydrolase"/>
</dbReference>
<protein>
    <recommendedName>
        <fullName evidence="1 7">Imidazolonepropionase</fullName>
        <ecNumber evidence="1 7">3.5.2.7</ecNumber>
    </recommendedName>
    <alternativeName>
        <fullName evidence="7">Imidazolone-5-propionate hydrolase</fullName>
    </alternativeName>
</protein>
<dbReference type="CDD" id="cd01296">
    <property type="entry name" value="Imidazolone-5PH"/>
    <property type="match status" value="1"/>
</dbReference>
<evidence type="ECO:0000256" key="4">
    <source>
        <dbReference type="ARBA" id="ARBA00022808"/>
    </source>
</evidence>
<keyword evidence="5 7" id="KW-0862">Zinc</keyword>
<evidence type="ECO:0000256" key="6">
    <source>
        <dbReference type="ARBA" id="ARBA00023004"/>
    </source>
</evidence>
<keyword evidence="3 7" id="KW-0378">Hydrolase</keyword>
<comment type="catalytic activity">
    <reaction evidence="7">
        <text>4-imidazolone-5-propanoate + H2O = N-formimidoyl-L-glutamate</text>
        <dbReference type="Rhea" id="RHEA:23660"/>
        <dbReference type="ChEBI" id="CHEBI:15377"/>
        <dbReference type="ChEBI" id="CHEBI:58928"/>
        <dbReference type="ChEBI" id="CHEBI:77893"/>
        <dbReference type="EC" id="3.5.2.7"/>
    </reaction>
</comment>
<feature type="binding site" evidence="7">
    <location>
        <position position="152"/>
    </location>
    <ligand>
        <name>4-imidazolone-5-propanoate</name>
        <dbReference type="ChEBI" id="CHEBI:77893"/>
    </ligand>
</feature>
<feature type="binding site" evidence="7">
    <location>
        <position position="250"/>
    </location>
    <ligand>
        <name>Zn(2+)</name>
        <dbReference type="ChEBI" id="CHEBI:29105"/>
    </ligand>
</feature>
<gene>
    <name evidence="7" type="primary">hutI</name>
    <name evidence="9" type="ORF">KAR29_01650</name>
</gene>
<comment type="cofactor">
    <cofactor evidence="7">
        <name>Zn(2+)</name>
        <dbReference type="ChEBI" id="CHEBI:29105"/>
    </cofactor>
    <cofactor evidence="7">
        <name>Fe(3+)</name>
        <dbReference type="ChEBI" id="CHEBI:29034"/>
    </cofactor>
    <text evidence="7">Binds 1 zinc or iron ion per subunit.</text>
</comment>
<feature type="binding site" evidence="7">
    <location>
        <position position="89"/>
    </location>
    <ligand>
        <name>4-imidazolone-5-propanoate</name>
        <dbReference type="ChEBI" id="CHEBI:77893"/>
    </ligand>
</feature>
<comment type="similarity">
    <text evidence="7">Belongs to the metallo-dependent hydrolases superfamily. HutI family.</text>
</comment>
<feature type="binding site" evidence="7">
    <location>
        <position position="185"/>
    </location>
    <ligand>
        <name>4-imidazolone-5-propanoate</name>
        <dbReference type="ChEBI" id="CHEBI:77893"/>
    </ligand>
</feature>
<feature type="binding site" evidence="7">
    <location>
        <position position="324"/>
    </location>
    <ligand>
        <name>Zn(2+)</name>
        <dbReference type="ChEBI" id="CHEBI:29105"/>
    </ligand>
</feature>
<keyword evidence="2 7" id="KW-0479">Metal-binding</keyword>
<feature type="binding site" evidence="7">
    <location>
        <position position="324"/>
    </location>
    <ligand>
        <name>Fe(3+)</name>
        <dbReference type="ChEBI" id="CHEBI:29034"/>
    </ligand>
</feature>
<dbReference type="SUPFAM" id="SSF51338">
    <property type="entry name" value="Composite domain of metallo-dependent hydrolases"/>
    <property type="match status" value="1"/>
</dbReference>
<dbReference type="PANTHER" id="PTHR42752">
    <property type="entry name" value="IMIDAZOLONEPROPIONASE"/>
    <property type="match status" value="1"/>
</dbReference>
<dbReference type="PANTHER" id="PTHR42752:SF1">
    <property type="entry name" value="IMIDAZOLONEPROPIONASE-RELATED"/>
    <property type="match status" value="1"/>
</dbReference>
<evidence type="ECO:0000256" key="3">
    <source>
        <dbReference type="ARBA" id="ARBA00022801"/>
    </source>
</evidence>
<dbReference type="SUPFAM" id="SSF51556">
    <property type="entry name" value="Metallo-dependent hydrolases"/>
    <property type="match status" value="1"/>
</dbReference>
<organism evidence="9 10">
    <name type="scientific">Aminithiophilus ramosus</name>
    <dbReference type="NCBI Taxonomy" id="3029084"/>
    <lineage>
        <taxon>Bacteria</taxon>
        <taxon>Thermotogati</taxon>
        <taxon>Synergistota</taxon>
        <taxon>Synergistia</taxon>
        <taxon>Synergistales</taxon>
        <taxon>Aminithiophilaceae</taxon>
        <taxon>Aminithiophilus</taxon>
    </lineage>
</organism>
<keyword evidence="4 7" id="KW-0369">Histidine metabolism</keyword>
<comment type="pathway">
    <text evidence="7">Amino-acid degradation; L-histidine degradation into L-glutamate; N-formimidoyl-L-glutamate from L-histidine: step 3/3.</text>
</comment>
<evidence type="ECO:0000256" key="5">
    <source>
        <dbReference type="ARBA" id="ARBA00022833"/>
    </source>
</evidence>
<dbReference type="InterPro" id="IPR005920">
    <property type="entry name" value="HutI"/>
</dbReference>
<feature type="binding site" evidence="7">
    <location>
        <position position="80"/>
    </location>
    <ligand>
        <name>Zn(2+)</name>
        <dbReference type="ChEBI" id="CHEBI:29105"/>
    </ligand>
</feature>
<comment type="function">
    <text evidence="7">Catalyzes the hydrolytic cleavage of the carbon-nitrogen bond in imidazolone-5-propanoate to yield N-formimidoyl-L-glutamate. It is the third step in the universal histidine degradation pathway.</text>
</comment>
<dbReference type="EC" id="3.5.2.7" evidence="1 7"/>
<feature type="binding site" evidence="7">
    <location>
        <position position="329"/>
    </location>
    <ligand>
        <name>4-imidazolone-5-propanoate</name>
        <dbReference type="ChEBI" id="CHEBI:77893"/>
    </ligand>
</feature>
<feature type="binding site" evidence="7">
    <location>
        <position position="152"/>
    </location>
    <ligand>
        <name>N-formimidoyl-L-glutamate</name>
        <dbReference type="ChEBI" id="CHEBI:58928"/>
    </ligand>
</feature>
<feature type="binding site" evidence="7">
    <location>
        <position position="82"/>
    </location>
    <ligand>
        <name>Fe(3+)</name>
        <dbReference type="ChEBI" id="CHEBI:29034"/>
    </ligand>
</feature>
<accession>A0A9Q7AD56</accession>
<dbReference type="Proteomes" id="UP000671879">
    <property type="component" value="Chromosome"/>
</dbReference>
<evidence type="ECO:0000313" key="9">
    <source>
        <dbReference type="EMBL" id="QTX32673.1"/>
    </source>
</evidence>
<feature type="binding site" evidence="7">
    <location>
        <position position="80"/>
    </location>
    <ligand>
        <name>Fe(3+)</name>
        <dbReference type="ChEBI" id="CHEBI:29034"/>
    </ligand>
</feature>
<keyword evidence="7" id="KW-0963">Cytoplasm</keyword>
<dbReference type="RefSeq" id="WP_274373923.1">
    <property type="nucleotide sequence ID" value="NZ_CP072943.1"/>
</dbReference>
<evidence type="ECO:0000256" key="1">
    <source>
        <dbReference type="ARBA" id="ARBA00012864"/>
    </source>
</evidence>
<dbReference type="Gene3D" id="2.30.40.10">
    <property type="entry name" value="Urease, subunit C, domain 1"/>
    <property type="match status" value="1"/>
</dbReference>
<keyword evidence="10" id="KW-1185">Reference proteome</keyword>
<name>A0A9Q7AD56_9BACT</name>
<dbReference type="Pfam" id="PF01979">
    <property type="entry name" value="Amidohydro_1"/>
    <property type="match status" value="1"/>
</dbReference>
<dbReference type="AlphaFoldDB" id="A0A9Q7AD56"/>
<feature type="binding site" evidence="7">
    <location>
        <position position="326"/>
    </location>
    <ligand>
        <name>N-formimidoyl-L-glutamate</name>
        <dbReference type="ChEBI" id="CHEBI:58928"/>
    </ligand>
</feature>
<dbReference type="Gene3D" id="3.20.20.140">
    <property type="entry name" value="Metal-dependent hydrolases"/>
    <property type="match status" value="1"/>
</dbReference>
<dbReference type="GO" id="GO:0005506">
    <property type="term" value="F:iron ion binding"/>
    <property type="evidence" value="ECO:0007669"/>
    <property type="project" value="UniProtKB-UniRule"/>
</dbReference>
<dbReference type="FunFam" id="3.20.20.140:FF:000007">
    <property type="entry name" value="Imidazolonepropionase"/>
    <property type="match status" value="1"/>
</dbReference>
<feature type="binding site" evidence="7">
    <location>
        <position position="328"/>
    </location>
    <ligand>
        <name>N-formimidoyl-L-glutamate</name>
        <dbReference type="ChEBI" id="CHEBI:58928"/>
    </ligand>
</feature>
<dbReference type="InterPro" id="IPR011059">
    <property type="entry name" value="Metal-dep_hydrolase_composite"/>
</dbReference>
<proteinExistence type="inferred from homology"/>
<dbReference type="InterPro" id="IPR006680">
    <property type="entry name" value="Amidohydro-rel"/>
</dbReference>
<evidence type="ECO:0000259" key="8">
    <source>
        <dbReference type="Pfam" id="PF01979"/>
    </source>
</evidence>
<feature type="binding site" evidence="7">
    <location>
        <position position="253"/>
    </location>
    <ligand>
        <name>4-imidazolone-5-propanoate</name>
        <dbReference type="ChEBI" id="CHEBI:77893"/>
    </ligand>
</feature>
<dbReference type="GO" id="GO:0019556">
    <property type="term" value="P:L-histidine catabolic process to glutamate and formamide"/>
    <property type="evidence" value="ECO:0007669"/>
    <property type="project" value="UniProtKB-UniRule"/>
</dbReference>
<dbReference type="KEGG" id="aram:KAR29_01650"/>
<dbReference type="GO" id="GO:0005737">
    <property type="term" value="C:cytoplasm"/>
    <property type="evidence" value="ECO:0007669"/>
    <property type="project" value="UniProtKB-SubCell"/>
</dbReference>
<dbReference type="NCBIfam" id="TIGR01224">
    <property type="entry name" value="hutI"/>
    <property type="match status" value="1"/>
</dbReference>
<sequence>MTVKLFRNAAIHTPVDRGRPAAGSAQGEIAVFAKGTLLTEGGRIVAVGAEESVTARLNRRPDMEIDCGGACLIPGFVDPHTHICFAERREREFELRRAGTPYLEILRQGGGILSSVRAVRAASEEELFETTAENVLSALSLGTTTMEIKSGYGLDTESELKMLRVIDRIRRETPLDVTATFMGAHAVPEEFRGNADGFVDLIVDEMIPAVVGQAIADSCDIFCEEGIFSVAQSRRLLEAARKAGLKLRAHVDEVHDTGGAALAGELAVLSAEHLLAANDEGLKAMAAAGVIADLLPATAYSLRKPYARARRMIELGLPVACATDCNPGSCFCESMPFIFGLAVMNMDMTPEEALTATTLNSAYSAGLAGRVGSLDEGKSADFLLLDAETPAGIAYHAGVSPVLAVYKRGEHVA</sequence>
<evidence type="ECO:0000313" key="10">
    <source>
        <dbReference type="Proteomes" id="UP000671879"/>
    </source>
</evidence>
<evidence type="ECO:0000256" key="7">
    <source>
        <dbReference type="HAMAP-Rule" id="MF_00372"/>
    </source>
</evidence>
<feature type="binding site" evidence="7">
    <location>
        <position position="250"/>
    </location>
    <ligand>
        <name>Fe(3+)</name>
        <dbReference type="ChEBI" id="CHEBI:29034"/>
    </ligand>
</feature>
<reference evidence="10" key="1">
    <citation type="submission" date="2021-04" db="EMBL/GenBank/DDBJ databases">
        <title>A novel Synergistetes isolate from a pyrite-forming mixed culture.</title>
        <authorList>
            <person name="Bunk B."/>
            <person name="Sproer C."/>
            <person name="Spring S."/>
            <person name="Pester M."/>
        </authorList>
    </citation>
    <scope>NUCLEOTIDE SEQUENCE [LARGE SCALE GENOMIC DNA]</scope>
    <source>
        <strain evidence="10">J.5.4.2-T.3.5.2</strain>
    </source>
</reference>
<comment type="subcellular location">
    <subcellularLocation>
        <location evidence="7">Cytoplasm</location>
    </subcellularLocation>
</comment>
<feature type="domain" description="Amidohydrolase-related" evidence="8">
    <location>
        <begin position="72"/>
        <end position="410"/>
    </location>
</feature>
<dbReference type="GO" id="GO:0050480">
    <property type="term" value="F:imidazolonepropionase activity"/>
    <property type="evidence" value="ECO:0007669"/>
    <property type="project" value="UniProtKB-UniRule"/>
</dbReference>
<dbReference type="EMBL" id="CP072943">
    <property type="protein sequence ID" value="QTX32673.1"/>
    <property type="molecule type" value="Genomic_DNA"/>
</dbReference>
<evidence type="ECO:0000256" key="2">
    <source>
        <dbReference type="ARBA" id="ARBA00022723"/>
    </source>
</evidence>